<dbReference type="EMBL" id="DUFG01000019">
    <property type="protein sequence ID" value="HIH08533.1"/>
    <property type="molecule type" value="Genomic_DNA"/>
</dbReference>
<dbReference type="Pfam" id="PF07927">
    <property type="entry name" value="HicA_toxin"/>
    <property type="match status" value="1"/>
</dbReference>
<proteinExistence type="predicted"/>
<evidence type="ECO:0000256" key="3">
    <source>
        <dbReference type="ARBA" id="ARBA00022759"/>
    </source>
</evidence>
<gene>
    <name evidence="7" type="ORF">HA237_04140</name>
</gene>
<evidence type="ECO:0000256" key="1">
    <source>
        <dbReference type="ARBA" id="ARBA00022649"/>
    </source>
</evidence>
<keyword evidence="2" id="KW-0540">Nuclease</keyword>
<dbReference type="AlphaFoldDB" id="A0A7J4ISN9"/>
<dbReference type="GO" id="GO:0003729">
    <property type="term" value="F:mRNA binding"/>
    <property type="evidence" value="ECO:0007669"/>
    <property type="project" value="InterPro"/>
</dbReference>
<evidence type="ECO:0000313" key="7">
    <source>
        <dbReference type="EMBL" id="HIH08533.1"/>
    </source>
</evidence>
<comment type="caution">
    <text evidence="7">The sequence shown here is derived from an EMBL/GenBank/DDBJ whole genome shotgun (WGS) entry which is preliminary data.</text>
</comment>
<dbReference type="InterPro" id="IPR012933">
    <property type="entry name" value="HicA_mRNA_interferase"/>
</dbReference>
<sequence length="75" mass="8518">MGFLPSLKPYRVLKVLKKAGFFVHHQTGSHVVLKHIADKSKRVIVPVHKKDLKIRTIRSIISEAGFTVEGFKKLL</sequence>
<keyword evidence="5" id="KW-0694">RNA-binding</keyword>
<evidence type="ECO:0000256" key="5">
    <source>
        <dbReference type="ARBA" id="ARBA00022884"/>
    </source>
</evidence>
<keyword evidence="3" id="KW-0255">Endonuclease</keyword>
<keyword evidence="1" id="KW-1277">Toxin-antitoxin system</keyword>
<protein>
    <submittedName>
        <fullName evidence="7">Addiction module toxin, HicA family</fullName>
    </submittedName>
</protein>
<dbReference type="SUPFAM" id="SSF54786">
    <property type="entry name" value="YcfA/nrd intein domain"/>
    <property type="match status" value="1"/>
</dbReference>
<evidence type="ECO:0000256" key="6">
    <source>
        <dbReference type="ARBA" id="ARBA00023016"/>
    </source>
</evidence>
<evidence type="ECO:0000256" key="2">
    <source>
        <dbReference type="ARBA" id="ARBA00022722"/>
    </source>
</evidence>
<reference evidence="8" key="1">
    <citation type="journal article" date="2020" name="bioRxiv">
        <title>A rank-normalized archaeal taxonomy based on genome phylogeny resolves widespread incomplete and uneven classifications.</title>
        <authorList>
            <person name="Rinke C."/>
            <person name="Chuvochina M."/>
            <person name="Mussig A.J."/>
            <person name="Chaumeil P.-A."/>
            <person name="Waite D.W."/>
            <person name="Whitman W.B."/>
            <person name="Parks D.H."/>
            <person name="Hugenholtz P."/>
        </authorList>
    </citation>
    <scope>NUCLEOTIDE SEQUENCE [LARGE SCALE GENOMIC DNA]</scope>
</reference>
<name>A0A7J4ISN9_9ARCH</name>
<dbReference type="PANTHER" id="PTHR34873:SF3">
    <property type="entry name" value="ADDICTION MODULE TOXIN, HICA FAMILY"/>
    <property type="match status" value="1"/>
</dbReference>
<evidence type="ECO:0000256" key="4">
    <source>
        <dbReference type="ARBA" id="ARBA00022801"/>
    </source>
</evidence>
<organism evidence="7 8">
    <name type="scientific">Candidatus Iainarchaeum sp</name>
    <dbReference type="NCBI Taxonomy" id="3101447"/>
    <lineage>
        <taxon>Archaea</taxon>
        <taxon>Candidatus Iainarchaeota</taxon>
        <taxon>Candidatus Iainarchaeia</taxon>
        <taxon>Candidatus Iainarchaeales</taxon>
        <taxon>Candidatus Iainarchaeaceae</taxon>
        <taxon>Candidatus Iainarchaeum</taxon>
    </lineage>
</organism>
<dbReference type="GO" id="GO:0016787">
    <property type="term" value="F:hydrolase activity"/>
    <property type="evidence" value="ECO:0007669"/>
    <property type="project" value="UniProtKB-KW"/>
</dbReference>
<keyword evidence="4" id="KW-0378">Hydrolase</keyword>
<dbReference type="InterPro" id="IPR038570">
    <property type="entry name" value="HicA_sf"/>
</dbReference>
<keyword evidence="6" id="KW-0346">Stress response</keyword>
<dbReference type="PANTHER" id="PTHR34873">
    <property type="entry name" value="SSR1766 PROTEIN"/>
    <property type="match status" value="1"/>
</dbReference>
<accession>A0A7J4ISN9</accession>
<dbReference type="Proteomes" id="UP000577419">
    <property type="component" value="Unassembled WGS sequence"/>
</dbReference>
<dbReference type="Gene3D" id="3.30.920.30">
    <property type="entry name" value="Hypothetical protein"/>
    <property type="match status" value="1"/>
</dbReference>
<dbReference type="GO" id="GO:0004519">
    <property type="term" value="F:endonuclease activity"/>
    <property type="evidence" value="ECO:0007669"/>
    <property type="project" value="UniProtKB-KW"/>
</dbReference>
<evidence type="ECO:0000313" key="8">
    <source>
        <dbReference type="Proteomes" id="UP000577419"/>
    </source>
</evidence>